<evidence type="ECO:0000313" key="3">
    <source>
        <dbReference type="Proteomes" id="UP000188836"/>
    </source>
</evidence>
<keyword evidence="1" id="KW-0812">Transmembrane</keyword>
<feature type="transmembrane region" description="Helical" evidence="1">
    <location>
        <begin position="200"/>
        <end position="218"/>
    </location>
</feature>
<evidence type="ECO:0000313" key="2">
    <source>
        <dbReference type="EMBL" id="ONM50547.1"/>
    </source>
</evidence>
<accession>A0A1V2TLZ3</accession>
<keyword evidence="3" id="KW-1185">Reference proteome</keyword>
<dbReference type="Proteomes" id="UP000188836">
    <property type="component" value="Unassembled WGS sequence"/>
</dbReference>
<sequence length="300" mass="32644">MVAVRGGRSGVLALERGIARDLALVRGLAGRRLVGQRRWWREVGALSEAGRCFLWRFRLGGASRAERTETVGRLARLPYRQVRQRVFAAVLRSGGWGRCLEAASWPTSARTALIRIVLELVGRDRRVRLLGRSWRKRFRGAGLPSTALTEPPVGGRAARVLLRRIRGFGPRRTPMIVGTRATALVLVRQQFADAILQGQFVALVALVTASALAALLLARAGVGAVVFGATPFEKALLGCGSCGSFLDEFFVGKVLYRSFVTDVDLAGLGDVTLGQPWWQHGEAVVVTAHTSPSWSAWPRA</sequence>
<gene>
    <name evidence="2" type="ORF">B0T46_01140</name>
</gene>
<organism evidence="2 3">
    <name type="scientific">Nocardia donostiensis</name>
    <dbReference type="NCBI Taxonomy" id="1538463"/>
    <lineage>
        <taxon>Bacteria</taxon>
        <taxon>Bacillati</taxon>
        <taxon>Actinomycetota</taxon>
        <taxon>Actinomycetes</taxon>
        <taxon>Mycobacteriales</taxon>
        <taxon>Nocardiaceae</taxon>
        <taxon>Nocardia</taxon>
    </lineage>
</organism>
<dbReference type="EMBL" id="MUMY01000001">
    <property type="protein sequence ID" value="ONM50547.1"/>
    <property type="molecule type" value="Genomic_DNA"/>
</dbReference>
<proteinExistence type="predicted"/>
<dbReference type="AlphaFoldDB" id="A0A1V2TLZ3"/>
<evidence type="ECO:0000256" key="1">
    <source>
        <dbReference type="SAM" id="Phobius"/>
    </source>
</evidence>
<protein>
    <submittedName>
        <fullName evidence="2">Uncharacterized protein</fullName>
    </submittedName>
</protein>
<keyword evidence="1" id="KW-1133">Transmembrane helix</keyword>
<name>A0A1V2TLZ3_9NOCA</name>
<reference evidence="2 3" key="1">
    <citation type="journal article" date="2016" name="Antonie Van Leeuwenhoek">
        <title>Nocardia donostiensis sp. nov., isolated from human respiratory specimens.</title>
        <authorList>
            <person name="Ercibengoa M."/>
            <person name="Bell M."/>
            <person name="Marimon J.M."/>
            <person name="Humrighouse B."/>
            <person name="Klenk H.P."/>
            <person name="Potter G."/>
            <person name="Perez-Trallero E."/>
        </authorList>
    </citation>
    <scope>NUCLEOTIDE SEQUENCE [LARGE SCALE GENOMIC DNA]</scope>
    <source>
        <strain evidence="2 3">X1655</strain>
    </source>
</reference>
<comment type="caution">
    <text evidence="2">The sequence shown here is derived from an EMBL/GenBank/DDBJ whole genome shotgun (WGS) entry which is preliminary data.</text>
</comment>
<keyword evidence="1" id="KW-0472">Membrane</keyword>